<comment type="caution">
    <text evidence="2">The sequence shown here is derived from an EMBL/GenBank/DDBJ whole genome shotgun (WGS) entry which is preliminary data.</text>
</comment>
<evidence type="ECO:0000256" key="1">
    <source>
        <dbReference type="SAM" id="MobiDB-lite"/>
    </source>
</evidence>
<name>A0A0F9R2V6_9ZZZZ</name>
<feature type="region of interest" description="Disordered" evidence="1">
    <location>
        <begin position="116"/>
        <end position="135"/>
    </location>
</feature>
<evidence type="ECO:0000313" key="2">
    <source>
        <dbReference type="EMBL" id="KKN50925.1"/>
    </source>
</evidence>
<sequence length="224" mass="26626">MAYKRLRLRRMNRLVESGFSKQEARNFTAMKTTYPDGSVTINTIILNRPYIRLMMRERRKQFRNAKKQRMSMTAFRSMIQQQYIDKGWLTPEGNPDYWRMFRYYYKQAITLGSYKPPPEKRVYDPDKPHKKKVGEQLDREHIKKQAQKYRDRERVGTPKGFVSTQYDADGKLLGGVMRDEHTGQYKAVASSEWIKQLRQSMKEAKTPEQKAQFQKQIEKLGGNP</sequence>
<reference evidence="2" key="1">
    <citation type="journal article" date="2015" name="Nature">
        <title>Complex archaea that bridge the gap between prokaryotes and eukaryotes.</title>
        <authorList>
            <person name="Spang A."/>
            <person name="Saw J.H."/>
            <person name="Jorgensen S.L."/>
            <person name="Zaremba-Niedzwiedzka K."/>
            <person name="Martijn J."/>
            <person name="Lind A.E."/>
            <person name="van Eijk R."/>
            <person name="Schleper C."/>
            <person name="Guy L."/>
            <person name="Ettema T.J."/>
        </authorList>
    </citation>
    <scope>NUCLEOTIDE SEQUENCE</scope>
</reference>
<feature type="compositionally biased region" description="Basic and acidic residues" evidence="1">
    <location>
        <begin position="117"/>
        <end position="135"/>
    </location>
</feature>
<gene>
    <name evidence="2" type="ORF">LCGC14_0627900</name>
</gene>
<protein>
    <submittedName>
        <fullName evidence="2">Uncharacterized protein</fullName>
    </submittedName>
</protein>
<proteinExistence type="predicted"/>
<organism evidence="2">
    <name type="scientific">marine sediment metagenome</name>
    <dbReference type="NCBI Taxonomy" id="412755"/>
    <lineage>
        <taxon>unclassified sequences</taxon>
        <taxon>metagenomes</taxon>
        <taxon>ecological metagenomes</taxon>
    </lineage>
</organism>
<feature type="region of interest" description="Disordered" evidence="1">
    <location>
        <begin position="201"/>
        <end position="224"/>
    </location>
</feature>
<dbReference type="AlphaFoldDB" id="A0A0F9R2V6"/>
<accession>A0A0F9R2V6</accession>
<dbReference type="EMBL" id="LAZR01001089">
    <property type="protein sequence ID" value="KKN50925.1"/>
    <property type="molecule type" value="Genomic_DNA"/>
</dbReference>